<feature type="transmembrane region" description="Helical" evidence="1">
    <location>
        <begin position="5"/>
        <end position="25"/>
    </location>
</feature>
<keyword evidence="1" id="KW-1133">Transmembrane helix</keyword>
<keyword evidence="1" id="KW-0812">Transmembrane</keyword>
<reference evidence="3" key="1">
    <citation type="journal article" date="2019" name="Int. J. Syst. Evol. Microbiol.">
        <title>The Global Catalogue of Microorganisms (GCM) 10K type strain sequencing project: providing services to taxonomists for standard genome sequencing and annotation.</title>
        <authorList>
            <consortium name="The Broad Institute Genomics Platform"/>
            <consortium name="The Broad Institute Genome Sequencing Center for Infectious Disease"/>
            <person name="Wu L."/>
            <person name="Ma J."/>
        </authorList>
    </citation>
    <scope>NUCLEOTIDE SEQUENCE [LARGE SCALE GENOMIC DNA]</scope>
    <source>
        <strain evidence="3">CGMCC 1.7003</strain>
    </source>
</reference>
<keyword evidence="1" id="KW-0472">Membrane</keyword>
<protein>
    <recommendedName>
        <fullName evidence="4">DUF945 domain-containing protein</fullName>
    </recommendedName>
</protein>
<sequence>MQKKVLLGGIIGIVIAAGVGVYHYVNYKAGALIAEQIQVINESYAVMATEGLMPGVALSYKRISANYWRNDYRIYDLAVNVAGLGVLLDVAAIQVKGFKPGTLADQGEVSIDGVKLAQGMQLLLPPALAELSKDLALSTHYQYQYQPTNGQLLLTQQLAFGEQFKLDYQFTLQQMQPLWQFARNLTEMDAEAQQSYSQSAAYSNSLSDALALGKLQRGSIEISNSGFLQALHSALEATEQTAELSNLKPQLEQYLNSNTALPEAVLSALQAFVAEPRYIKLAFQLTEPLSFAQLQDESVLAQWQTPEQLIEFTNLQLTVNP</sequence>
<keyword evidence="3" id="KW-1185">Reference proteome</keyword>
<comment type="caution">
    <text evidence="2">The sequence shown here is derived from an EMBL/GenBank/DDBJ whole genome shotgun (WGS) entry which is preliminary data.</text>
</comment>
<organism evidence="2 3">
    <name type="scientific">Alishewanella longhuensis</name>
    <dbReference type="NCBI Taxonomy" id="1091037"/>
    <lineage>
        <taxon>Bacteria</taxon>
        <taxon>Pseudomonadati</taxon>
        <taxon>Pseudomonadota</taxon>
        <taxon>Gammaproteobacteria</taxon>
        <taxon>Alteromonadales</taxon>
        <taxon>Alteromonadaceae</taxon>
        <taxon>Alishewanella</taxon>
    </lineage>
</organism>
<dbReference type="Proteomes" id="UP000659697">
    <property type="component" value="Unassembled WGS sequence"/>
</dbReference>
<dbReference type="RefSeq" id="WP_189429527.1">
    <property type="nucleotide sequence ID" value="NZ_BNAO01000001.1"/>
</dbReference>
<evidence type="ECO:0008006" key="4">
    <source>
        <dbReference type="Google" id="ProtNLM"/>
    </source>
</evidence>
<name>A0ABQ3KTN9_9ALTE</name>
<dbReference type="EMBL" id="BNAO01000001">
    <property type="protein sequence ID" value="GHG60274.1"/>
    <property type="molecule type" value="Genomic_DNA"/>
</dbReference>
<evidence type="ECO:0000313" key="2">
    <source>
        <dbReference type="EMBL" id="GHG60274.1"/>
    </source>
</evidence>
<evidence type="ECO:0000256" key="1">
    <source>
        <dbReference type="SAM" id="Phobius"/>
    </source>
</evidence>
<proteinExistence type="predicted"/>
<evidence type="ECO:0000313" key="3">
    <source>
        <dbReference type="Proteomes" id="UP000659697"/>
    </source>
</evidence>
<accession>A0ABQ3KTN9</accession>
<gene>
    <name evidence="2" type="ORF">GCM10010919_03620</name>
</gene>